<name>A0A0G4KDP8_VERLO</name>
<gene>
    <name evidence="3" type="ORF">BN1708_009157</name>
    <name evidence="4" type="ORF">BN1723_002483</name>
</gene>
<feature type="transmembrane region" description="Helical" evidence="2">
    <location>
        <begin position="233"/>
        <end position="255"/>
    </location>
</feature>
<organism evidence="3 5">
    <name type="scientific">Verticillium longisporum</name>
    <name type="common">Verticillium dahliae var. longisporum</name>
    <dbReference type="NCBI Taxonomy" id="100787"/>
    <lineage>
        <taxon>Eukaryota</taxon>
        <taxon>Fungi</taxon>
        <taxon>Dikarya</taxon>
        <taxon>Ascomycota</taxon>
        <taxon>Pezizomycotina</taxon>
        <taxon>Sordariomycetes</taxon>
        <taxon>Hypocreomycetidae</taxon>
        <taxon>Glomerellales</taxon>
        <taxon>Plectosphaerellaceae</taxon>
        <taxon>Verticillium</taxon>
    </lineage>
</organism>
<dbReference type="InterPro" id="IPR046536">
    <property type="entry name" value="DUF6601"/>
</dbReference>
<dbReference type="PANTHER" id="PTHR34414">
    <property type="entry name" value="HET DOMAIN-CONTAINING PROTEIN-RELATED"/>
    <property type="match status" value="1"/>
</dbReference>
<evidence type="ECO:0000313" key="5">
    <source>
        <dbReference type="Proteomes" id="UP000044602"/>
    </source>
</evidence>
<sequence>MLRTQRPPFEKSQQLTPDVEEVSEGAKQVPGYPRVSSNDRSQVLDFLTQELCNDDLDEMADKLWWMSRQNSQNISPLHRQSVKRRTIVVTEDPKLHLVWIHDRIFVKPLPRYLGDYGFWHDHICAKDGTDERGLRVQRAALGFIRTYYHLIRYETDFRIAKDPSLALIPEHVTWEHFCAFTGSLNTIEDREVSERYQYGEIRLTRLNFYAPFLLGRSHFQRVDYQYGPYFARFYVPILFVMGVVSVVLSGMQVIFTASEEGAAVRSRRWADAAVGFSVASIVVACGLLMALGGLIVYKILMEWKVAIQDRRRLTKQRSKEKQGQEHGRGNP</sequence>
<keyword evidence="2" id="KW-0472">Membrane</keyword>
<keyword evidence="2" id="KW-1133">Transmembrane helix</keyword>
<dbReference type="EMBL" id="CVQH01000336">
    <property type="protein sequence ID" value="CRJ84853.1"/>
    <property type="molecule type" value="Genomic_DNA"/>
</dbReference>
<keyword evidence="5" id="KW-1185">Reference proteome</keyword>
<proteinExistence type="predicted"/>
<evidence type="ECO:0000256" key="2">
    <source>
        <dbReference type="SAM" id="Phobius"/>
    </source>
</evidence>
<accession>A0A0G4KDP8</accession>
<protein>
    <submittedName>
        <fullName evidence="3">Uncharacterized protein</fullName>
    </submittedName>
</protein>
<evidence type="ECO:0000256" key="1">
    <source>
        <dbReference type="SAM" id="MobiDB-lite"/>
    </source>
</evidence>
<evidence type="ECO:0000313" key="6">
    <source>
        <dbReference type="Proteomes" id="UP000045706"/>
    </source>
</evidence>
<dbReference type="PANTHER" id="PTHR34414:SF1">
    <property type="entry name" value="SUBTILISIN-LIKE SERINE PROTEASE"/>
    <property type="match status" value="1"/>
</dbReference>
<dbReference type="Proteomes" id="UP000045706">
    <property type="component" value="Unassembled WGS sequence"/>
</dbReference>
<evidence type="ECO:0000313" key="3">
    <source>
        <dbReference type="EMBL" id="CRJ84853.1"/>
    </source>
</evidence>
<evidence type="ECO:0000313" key="4">
    <source>
        <dbReference type="EMBL" id="CRK18344.1"/>
    </source>
</evidence>
<dbReference type="EMBL" id="CVQI01008890">
    <property type="protein sequence ID" value="CRK18344.1"/>
    <property type="molecule type" value="Genomic_DNA"/>
</dbReference>
<keyword evidence="2" id="KW-0812">Transmembrane</keyword>
<dbReference type="Proteomes" id="UP000044602">
    <property type="component" value="Unassembled WGS sequence"/>
</dbReference>
<dbReference type="Pfam" id="PF20246">
    <property type="entry name" value="DUF6601"/>
    <property type="match status" value="1"/>
</dbReference>
<feature type="region of interest" description="Disordered" evidence="1">
    <location>
        <begin position="1"/>
        <end position="36"/>
    </location>
</feature>
<reference evidence="5 6" key="1">
    <citation type="submission" date="2015-05" db="EMBL/GenBank/DDBJ databases">
        <authorList>
            <person name="Fogelqvist Johan"/>
        </authorList>
    </citation>
    <scope>NUCLEOTIDE SEQUENCE [LARGE SCALE GENOMIC DNA]</scope>
    <source>
        <strain evidence="3">VL1</strain>
        <strain evidence="4">VL2</strain>
    </source>
</reference>
<feature type="transmembrane region" description="Helical" evidence="2">
    <location>
        <begin position="275"/>
        <end position="300"/>
    </location>
</feature>
<dbReference type="AlphaFoldDB" id="A0A0G4KDP8"/>
<dbReference type="STRING" id="100787.A0A0G4KDP8"/>